<keyword evidence="2" id="KW-1185">Reference proteome</keyword>
<gene>
    <name evidence="1" type="ORF">GCM10011594_16610</name>
</gene>
<evidence type="ECO:0008006" key="3">
    <source>
        <dbReference type="Google" id="ProtNLM"/>
    </source>
</evidence>
<dbReference type="GO" id="GO:0030638">
    <property type="term" value="P:polyketide metabolic process"/>
    <property type="evidence" value="ECO:0007669"/>
    <property type="project" value="InterPro"/>
</dbReference>
<name>A0A917SVH0_9ACTN</name>
<dbReference type="Proteomes" id="UP000655208">
    <property type="component" value="Unassembled WGS sequence"/>
</dbReference>
<reference evidence="1" key="1">
    <citation type="journal article" date="2014" name="Int. J. Syst. Evol. Microbiol.">
        <title>Complete genome sequence of Corynebacterium casei LMG S-19264T (=DSM 44701T), isolated from a smear-ripened cheese.</title>
        <authorList>
            <consortium name="US DOE Joint Genome Institute (JGI-PGF)"/>
            <person name="Walter F."/>
            <person name="Albersmeier A."/>
            <person name="Kalinowski J."/>
            <person name="Ruckert C."/>
        </authorList>
    </citation>
    <scope>NUCLEOTIDE SEQUENCE</scope>
    <source>
        <strain evidence="1">CGMCC 4.7308</strain>
    </source>
</reference>
<protein>
    <recommendedName>
        <fullName evidence="3">Ester cyclase</fullName>
    </recommendedName>
</protein>
<dbReference type="AlphaFoldDB" id="A0A917SVH0"/>
<evidence type="ECO:0000313" key="2">
    <source>
        <dbReference type="Proteomes" id="UP000655208"/>
    </source>
</evidence>
<dbReference type="SUPFAM" id="SSF54427">
    <property type="entry name" value="NTF2-like"/>
    <property type="match status" value="1"/>
</dbReference>
<proteinExistence type="predicted"/>
<evidence type="ECO:0000313" key="1">
    <source>
        <dbReference type="EMBL" id="GGL97471.1"/>
    </source>
</evidence>
<dbReference type="EMBL" id="BMNA01000003">
    <property type="protein sequence ID" value="GGL97471.1"/>
    <property type="molecule type" value="Genomic_DNA"/>
</dbReference>
<dbReference type="InterPro" id="IPR009959">
    <property type="entry name" value="Cyclase_SnoaL-like"/>
</dbReference>
<dbReference type="Gene3D" id="3.10.450.50">
    <property type="match status" value="1"/>
</dbReference>
<organism evidence="1 2">
    <name type="scientific">Nakamurella endophytica</name>
    <dbReference type="NCBI Taxonomy" id="1748367"/>
    <lineage>
        <taxon>Bacteria</taxon>
        <taxon>Bacillati</taxon>
        <taxon>Actinomycetota</taxon>
        <taxon>Actinomycetes</taxon>
        <taxon>Nakamurellales</taxon>
        <taxon>Nakamurellaceae</taxon>
        <taxon>Nakamurella</taxon>
    </lineage>
</organism>
<dbReference type="RefSeq" id="WP_188941061.1">
    <property type="nucleotide sequence ID" value="NZ_BMNA01000003.1"/>
</dbReference>
<dbReference type="PANTHER" id="PTHR38436">
    <property type="entry name" value="POLYKETIDE CYCLASE SNOAL-LIKE DOMAIN"/>
    <property type="match status" value="1"/>
</dbReference>
<accession>A0A917SVH0</accession>
<comment type="caution">
    <text evidence="1">The sequence shown here is derived from an EMBL/GenBank/DDBJ whole genome shotgun (WGS) entry which is preliminary data.</text>
</comment>
<reference evidence="1" key="2">
    <citation type="submission" date="2020-09" db="EMBL/GenBank/DDBJ databases">
        <authorList>
            <person name="Sun Q."/>
            <person name="Zhou Y."/>
        </authorList>
    </citation>
    <scope>NUCLEOTIDE SEQUENCE</scope>
    <source>
        <strain evidence="1">CGMCC 4.7308</strain>
    </source>
</reference>
<dbReference type="PANTHER" id="PTHR38436:SF1">
    <property type="entry name" value="ESTER CYCLASE"/>
    <property type="match status" value="1"/>
</dbReference>
<dbReference type="InterPro" id="IPR032710">
    <property type="entry name" value="NTF2-like_dom_sf"/>
</dbReference>
<dbReference type="Pfam" id="PF07366">
    <property type="entry name" value="SnoaL"/>
    <property type="match status" value="1"/>
</dbReference>
<sequence length="162" mass="17776">MSTPNIPDSPRAAAAAHRSDTDIRDVVRAFYEPFRIGDTTVYDGLLAKDWLGVPLAPGQVQGPAGMAAEIALFRRAMPDYAVTHEDLLIDGDRVAVPNTVSGTHQGAFLGHQPTGRRIEMRTMDMHLVRDHRIVVTWHLEDSAGLLAQLSVASDEPVRRAWS</sequence>